<protein>
    <submittedName>
        <fullName evidence="1">Uncharacterized protein</fullName>
    </submittedName>
</protein>
<dbReference type="EMBL" id="CP008743">
    <property type="protein sequence ID" value="ARN85067.1"/>
    <property type="molecule type" value="Genomic_DNA"/>
</dbReference>
<organism evidence="1 2">
    <name type="scientific">Candidatus Nucleicultrix amoebiphila FS5</name>
    <dbReference type="NCBI Taxonomy" id="1414854"/>
    <lineage>
        <taxon>Bacteria</taxon>
        <taxon>Pseudomonadati</taxon>
        <taxon>Pseudomonadota</taxon>
        <taxon>Alphaproteobacteria</taxon>
        <taxon>Holosporales</taxon>
        <taxon>Candidatus Nucleicultricaceae</taxon>
        <taxon>Candidatus Nucleicultrix</taxon>
    </lineage>
</organism>
<keyword evidence="2" id="KW-1185">Reference proteome</keyword>
<dbReference type="AlphaFoldDB" id="A0A1W6N5D9"/>
<dbReference type="RefSeq" id="WP_085784587.1">
    <property type="nucleotide sequence ID" value="NZ_CP008743.1"/>
</dbReference>
<evidence type="ECO:0000313" key="1">
    <source>
        <dbReference type="EMBL" id="ARN85067.1"/>
    </source>
</evidence>
<dbReference type="Proteomes" id="UP000237351">
    <property type="component" value="Chromosome"/>
</dbReference>
<dbReference type="KEGG" id="naf:GQ61_06940"/>
<accession>A0A1W6N5D9</accession>
<proteinExistence type="predicted"/>
<reference evidence="1 2" key="1">
    <citation type="submission" date="2014-06" db="EMBL/GenBank/DDBJ databases">
        <title>The genome of the endonuclear symbiont Nucleicultrix amoebiphila.</title>
        <authorList>
            <person name="Schulz F."/>
            <person name="Horn M."/>
        </authorList>
    </citation>
    <scope>NUCLEOTIDE SEQUENCE [LARGE SCALE GENOMIC DNA]</scope>
    <source>
        <strain evidence="1 2">FS5</strain>
    </source>
</reference>
<name>A0A1W6N5D9_9PROT</name>
<sequence>MQLVHIKHIVLSMGLLVFYSDVSATCLYEKEVDTPKIGGGLLTTRTEETERHQDKKIIREVIIEELPSDLSDARIEVILPGPNIIKCSSAGGRFELPTPINAHEPYSIIWSQYPRFDGKERYGYQETQQNFEIKGALAFSREDKENVRSSIALIHGPLFHAKNVSQGLLRHSPYKDSVHFDQILSQKTIAIRIHKDPIFNRYMFLTRLV</sequence>
<gene>
    <name evidence="1" type="ORF">GQ61_06940</name>
</gene>
<evidence type="ECO:0000313" key="2">
    <source>
        <dbReference type="Proteomes" id="UP000237351"/>
    </source>
</evidence>